<reference evidence="1" key="1">
    <citation type="submission" date="2022-10" db="EMBL/GenBank/DDBJ databases">
        <title>Culturing micro-colonial fungi from biological soil crusts in the Mojave desert and describing Neophaeococcomyces mojavensis, and introducing the new genera and species Taxawa tesnikishii.</title>
        <authorList>
            <person name="Kurbessoian T."/>
            <person name="Stajich J.E."/>
        </authorList>
    </citation>
    <scope>NUCLEOTIDE SEQUENCE</scope>
    <source>
        <strain evidence="1">JES_112</strain>
    </source>
</reference>
<proteinExistence type="predicted"/>
<evidence type="ECO:0000313" key="2">
    <source>
        <dbReference type="Proteomes" id="UP001172386"/>
    </source>
</evidence>
<keyword evidence="2" id="KW-1185">Reference proteome</keyword>
<evidence type="ECO:0000313" key="1">
    <source>
        <dbReference type="EMBL" id="KAJ9661638.1"/>
    </source>
</evidence>
<dbReference type="EMBL" id="JAPDRQ010000021">
    <property type="protein sequence ID" value="KAJ9661638.1"/>
    <property type="molecule type" value="Genomic_DNA"/>
</dbReference>
<sequence length="396" mass="43226">MDAIKAFAMDGHGAIECVDMHTAGEPTRIVVKGYPDLNGTLLEQRAQAKSKYDHIRRQLILEPRGHYDMYGALLRSDTEKIRSGEADIGVLFLTNDGYSTMCGHATIALGRFLVDTQDPLVFPNRKNLQYDSSSGNVSLRLHAPCGVLHVCVPTVENGQKSDPSKPVSFTSVECFVTGLNISISLKPENRWAELGTRTSITADFSYGGAFYCLVPAQELGFSKGLTNFDMDAMNVATKRVKAAVNDNPDLKHLFVHPESDDLSFLYSVIVVDGKLGELLGNSRGAETGLCFFSDQEVDRSPTGSGVSARLAVAYARGKLALGKSWTYHSLVSLHKAQQSAFVGTLLDAQKEEGNKFPRVRTQVEGYGYYTGHHTFFVEEADPLGQDGFLMSALSHA</sequence>
<comment type="caution">
    <text evidence="1">The sequence shown here is derived from an EMBL/GenBank/DDBJ whole genome shotgun (WGS) entry which is preliminary data.</text>
</comment>
<gene>
    <name evidence="1" type="ORF">H2198_001814</name>
</gene>
<protein>
    <submittedName>
        <fullName evidence="1">Uncharacterized protein</fullName>
    </submittedName>
</protein>
<organism evidence="1 2">
    <name type="scientific">Neophaeococcomyces mojaviensis</name>
    <dbReference type="NCBI Taxonomy" id="3383035"/>
    <lineage>
        <taxon>Eukaryota</taxon>
        <taxon>Fungi</taxon>
        <taxon>Dikarya</taxon>
        <taxon>Ascomycota</taxon>
        <taxon>Pezizomycotina</taxon>
        <taxon>Eurotiomycetes</taxon>
        <taxon>Chaetothyriomycetidae</taxon>
        <taxon>Chaetothyriales</taxon>
        <taxon>Chaetothyriales incertae sedis</taxon>
        <taxon>Neophaeococcomyces</taxon>
    </lineage>
</organism>
<name>A0ACC3AGC1_9EURO</name>
<dbReference type="Proteomes" id="UP001172386">
    <property type="component" value="Unassembled WGS sequence"/>
</dbReference>
<accession>A0ACC3AGC1</accession>